<proteinExistence type="predicted"/>
<evidence type="ECO:0000313" key="1">
    <source>
        <dbReference type="EMBL" id="KAI8040788.1"/>
    </source>
</evidence>
<organism evidence="1 2">
    <name type="scientific">Drosophila gunungcola</name>
    <name type="common">fruit fly</name>
    <dbReference type="NCBI Taxonomy" id="103775"/>
    <lineage>
        <taxon>Eukaryota</taxon>
        <taxon>Metazoa</taxon>
        <taxon>Ecdysozoa</taxon>
        <taxon>Arthropoda</taxon>
        <taxon>Hexapoda</taxon>
        <taxon>Insecta</taxon>
        <taxon>Pterygota</taxon>
        <taxon>Neoptera</taxon>
        <taxon>Endopterygota</taxon>
        <taxon>Diptera</taxon>
        <taxon>Brachycera</taxon>
        <taxon>Muscomorpha</taxon>
        <taxon>Ephydroidea</taxon>
        <taxon>Drosophilidae</taxon>
        <taxon>Drosophila</taxon>
        <taxon>Sophophora</taxon>
    </lineage>
</organism>
<evidence type="ECO:0000313" key="2">
    <source>
        <dbReference type="Proteomes" id="UP001059596"/>
    </source>
</evidence>
<comment type="caution">
    <text evidence="1">The sequence shown here is derived from an EMBL/GenBank/DDBJ whole genome shotgun (WGS) entry which is preliminary data.</text>
</comment>
<dbReference type="EMBL" id="JAMKOV010000004">
    <property type="protein sequence ID" value="KAI8040788.1"/>
    <property type="molecule type" value="Genomic_DNA"/>
</dbReference>
<keyword evidence="2" id="KW-1185">Reference proteome</keyword>
<sequence>MWAQQEAQADLQAESEVGCRPRPCEIGVGVAPRAAVVAPPVDTRRLLQKDMARIQDFSSPPTRHPPILS</sequence>
<name>A0A9P9YPJ7_9MUSC</name>
<accession>A0A9P9YPJ7</accession>
<reference evidence="1" key="1">
    <citation type="journal article" date="2023" name="Genome Biol. Evol.">
        <title>Long-read-based Genome Assembly of Drosophila gunungcola Reveals Fewer Chemosensory Genes in Flower-breeding Species.</title>
        <authorList>
            <person name="Negi A."/>
            <person name="Liao B.Y."/>
            <person name="Yeh S.D."/>
        </authorList>
    </citation>
    <scope>NUCLEOTIDE SEQUENCE</scope>
    <source>
        <strain evidence="1">Sukarami</strain>
    </source>
</reference>
<gene>
    <name evidence="1" type="ORF">M5D96_006731</name>
</gene>
<dbReference type="Proteomes" id="UP001059596">
    <property type="component" value="Unassembled WGS sequence"/>
</dbReference>
<protein>
    <submittedName>
        <fullName evidence="1">Uncharacterized protein</fullName>
    </submittedName>
</protein>
<dbReference type="AlphaFoldDB" id="A0A9P9YPJ7"/>